<accession>A0A7L1NIX2</accession>
<protein>
    <submittedName>
        <fullName evidence="2">CPLN1 protein</fullName>
    </submittedName>
</protein>
<feature type="non-terminal residue" evidence="2">
    <location>
        <position position="205"/>
    </location>
</feature>
<dbReference type="PANTHER" id="PTHR14492:SF4">
    <property type="entry name" value="CILIOGENESIS AND PLANAR POLARITY EFFECTOR 1"/>
    <property type="match status" value="1"/>
</dbReference>
<comment type="caution">
    <text evidence="2">The sequence shown here is derived from an EMBL/GenBank/DDBJ whole genome shotgun (WGS) entry which is preliminary data.</text>
</comment>
<name>A0A7L1NIX2_RHICY</name>
<dbReference type="InterPro" id="IPR028236">
    <property type="entry name" value="CPLANE1"/>
</dbReference>
<sequence length="205" mass="22864">VKVSLSPSENHRKKLGTMPVSQDLHCSAPTNQLDFPSSSCFQEIPKLIPIEKNVNYSNGFPLLKLESGYPFKPTLLLPMEMSSARPPSVPRVAWSSSASLWNHQSSCTPRKSSKSKEYLNRSIYDPEIPRQMDKEEKRWADTVHKGPPTHLNPDQHEGQQNVLPCQPFPAGIPLLRLQLDQVSGCPLVVKQPVTPTLIPVKPATE</sequence>
<feature type="non-terminal residue" evidence="2">
    <location>
        <position position="1"/>
    </location>
</feature>
<evidence type="ECO:0000313" key="2">
    <source>
        <dbReference type="EMBL" id="NXN99860.1"/>
    </source>
</evidence>
<keyword evidence="3" id="KW-1185">Reference proteome</keyword>
<proteinExistence type="predicted"/>
<dbReference type="Proteomes" id="UP000565785">
    <property type="component" value="Unassembled WGS sequence"/>
</dbReference>
<dbReference type="PANTHER" id="PTHR14492">
    <property type="entry name" value="JBTS17"/>
    <property type="match status" value="1"/>
</dbReference>
<feature type="region of interest" description="Disordered" evidence="1">
    <location>
        <begin position="102"/>
        <end position="136"/>
    </location>
</feature>
<dbReference type="AlphaFoldDB" id="A0A7L1NIX2"/>
<evidence type="ECO:0000313" key="3">
    <source>
        <dbReference type="Proteomes" id="UP000565785"/>
    </source>
</evidence>
<gene>
    <name evidence="2" type="primary">Cplane1_4</name>
    <name evidence="2" type="ORF">RHICYA_R11848</name>
</gene>
<feature type="compositionally biased region" description="Basic and acidic residues" evidence="1">
    <location>
        <begin position="127"/>
        <end position="136"/>
    </location>
</feature>
<dbReference type="EMBL" id="VXBP01006812">
    <property type="protein sequence ID" value="NXN99860.1"/>
    <property type="molecule type" value="Genomic_DNA"/>
</dbReference>
<dbReference type="GO" id="GO:0060271">
    <property type="term" value="P:cilium assembly"/>
    <property type="evidence" value="ECO:0007669"/>
    <property type="project" value="TreeGrafter"/>
</dbReference>
<dbReference type="OrthoDB" id="5974632at2759"/>
<reference evidence="2 3" key="1">
    <citation type="submission" date="2019-09" db="EMBL/GenBank/DDBJ databases">
        <title>Bird 10,000 Genomes (B10K) Project - Family phase.</title>
        <authorList>
            <person name="Zhang G."/>
        </authorList>
    </citation>
    <scope>NUCLEOTIDE SEQUENCE [LARGE SCALE GENOMIC DNA]</scope>
    <source>
        <strain evidence="2">B10K-DU-002-35</strain>
        <tissue evidence="2">Muscle</tissue>
    </source>
</reference>
<organism evidence="2 3">
    <name type="scientific">Rhinopomastus cyanomelas</name>
    <name type="common">Common scimitarbill</name>
    <dbReference type="NCBI Taxonomy" id="113115"/>
    <lineage>
        <taxon>Eukaryota</taxon>
        <taxon>Metazoa</taxon>
        <taxon>Chordata</taxon>
        <taxon>Craniata</taxon>
        <taxon>Vertebrata</taxon>
        <taxon>Euteleostomi</taxon>
        <taxon>Archelosauria</taxon>
        <taxon>Archosauria</taxon>
        <taxon>Dinosauria</taxon>
        <taxon>Saurischia</taxon>
        <taxon>Theropoda</taxon>
        <taxon>Coelurosauria</taxon>
        <taxon>Aves</taxon>
        <taxon>Neognathae</taxon>
        <taxon>Neoaves</taxon>
        <taxon>Telluraves</taxon>
        <taxon>Coraciimorphae</taxon>
        <taxon>Bucerotiformes</taxon>
        <taxon>Rhinopomastidae</taxon>
        <taxon>Rhinopomastus</taxon>
    </lineage>
</organism>
<dbReference type="GO" id="GO:0035869">
    <property type="term" value="C:ciliary transition zone"/>
    <property type="evidence" value="ECO:0007669"/>
    <property type="project" value="TreeGrafter"/>
</dbReference>
<evidence type="ECO:0000256" key="1">
    <source>
        <dbReference type="SAM" id="MobiDB-lite"/>
    </source>
</evidence>